<dbReference type="InterPro" id="IPR008271">
    <property type="entry name" value="Ser/Thr_kinase_AS"/>
</dbReference>
<dbReference type="Proteomes" id="UP000238823">
    <property type="component" value="Unassembled WGS sequence"/>
</dbReference>
<dbReference type="OrthoDB" id="9801841at2"/>
<dbReference type="EC" id="2.7.11.1" evidence="1"/>
<feature type="binding site" evidence="7">
    <location>
        <position position="163"/>
    </location>
    <ligand>
        <name>ATP</name>
        <dbReference type="ChEBI" id="CHEBI:30616"/>
    </ligand>
</feature>
<dbReference type="EMBL" id="PVNL01000147">
    <property type="protein sequence ID" value="PRP93505.1"/>
    <property type="molecule type" value="Genomic_DNA"/>
</dbReference>
<dbReference type="Gene3D" id="3.30.200.20">
    <property type="entry name" value="Phosphorylase Kinase, domain 1"/>
    <property type="match status" value="1"/>
</dbReference>
<dbReference type="PROSITE" id="PS50011">
    <property type="entry name" value="PROTEIN_KINASE_DOM"/>
    <property type="match status" value="1"/>
</dbReference>
<keyword evidence="6 7" id="KW-0067">ATP-binding</keyword>
<keyword evidence="3 9" id="KW-0808">Transferase</keyword>
<evidence type="ECO:0000256" key="2">
    <source>
        <dbReference type="ARBA" id="ARBA00022527"/>
    </source>
</evidence>
<evidence type="ECO:0000256" key="6">
    <source>
        <dbReference type="ARBA" id="ARBA00022840"/>
    </source>
</evidence>
<dbReference type="RefSeq" id="WP_106094690.1">
    <property type="nucleotide sequence ID" value="NZ_PVNL01000147.1"/>
</dbReference>
<gene>
    <name evidence="9" type="primary">pknB_35</name>
    <name evidence="9" type="ORF">ENSA7_79330</name>
</gene>
<sequence>MTPVFILAIIFGSITLWRMMAMTHKERMAKIGTGNAAGDPKMLAAASDRDAYVKELEGRVQHLETIVCSVDFELNAKLNRLASHQLQLGDAATKAIHGVISGAGAGGSSAAATRVAPAKPLFSLEPGQRIGDRFVIERSLGHGGMGAVYLANDERLTEKVALKIMHGMALLDPSASDRLRREASAARRITHPNVVKIHDVGDDQGHLFLSMEFVEGQSLAQLISRHSVLPLERVRGYISEICEGLAAAHAQGVIHRDLKPANVIVTPDQRVKIIDFGLARVADLEGMTATGMLLGTPEYMAPEQIKGGNLDGRTDLYALGALTYHAITGRPPFTGDTPIGVSLAQATEQPIPPSALRPGLDAAWDGFVLRALNKAKEDRFETAQAMREALPR</sequence>
<dbReference type="PANTHER" id="PTHR43289:SF6">
    <property type="entry name" value="SERINE_THREONINE-PROTEIN KINASE NEKL-3"/>
    <property type="match status" value="1"/>
</dbReference>
<keyword evidence="2" id="KW-0723">Serine/threonine-protein kinase</keyword>
<dbReference type="GO" id="GO:0004674">
    <property type="term" value="F:protein serine/threonine kinase activity"/>
    <property type="evidence" value="ECO:0007669"/>
    <property type="project" value="UniProtKB-KW"/>
</dbReference>
<reference evidence="9 10" key="1">
    <citation type="submission" date="2018-03" db="EMBL/GenBank/DDBJ databases">
        <title>Draft Genome Sequences of the Obligatory Marine Myxobacteria Enhygromyxa salina SWB007.</title>
        <authorList>
            <person name="Poehlein A."/>
            <person name="Moghaddam J.A."/>
            <person name="Harms H."/>
            <person name="Alanjari M."/>
            <person name="Koenig G.M."/>
            <person name="Daniel R."/>
            <person name="Schaeberle T.F."/>
        </authorList>
    </citation>
    <scope>NUCLEOTIDE SEQUENCE [LARGE SCALE GENOMIC DNA]</scope>
    <source>
        <strain evidence="9 10">SWB007</strain>
    </source>
</reference>
<evidence type="ECO:0000259" key="8">
    <source>
        <dbReference type="PROSITE" id="PS50011"/>
    </source>
</evidence>
<dbReference type="FunFam" id="1.10.510.10:FF:000021">
    <property type="entry name" value="Serine/threonine protein kinase"/>
    <property type="match status" value="1"/>
</dbReference>
<dbReference type="GO" id="GO:0005524">
    <property type="term" value="F:ATP binding"/>
    <property type="evidence" value="ECO:0007669"/>
    <property type="project" value="UniProtKB-UniRule"/>
</dbReference>
<dbReference type="SMART" id="SM00220">
    <property type="entry name" value="S_TKc"/>
    <property type="match status" value="1"/>
</dbReference>
<feature type="domain" description="Protein kinase" evidence="8">
    <location>
        <begin position="134"/>
        <end position="392"/>
    </location>
</feature>
<proteinExistence type="predicted"/>
<dbReference type="InterPro" id="IPR017441">
    <property type="entry name" value="Protein_kinase_ATP_BS"/>
</dbReference>
<evidence type="ECO:0000256" key="7">
    <source>
        <dbReference type="PROSITE-ProRule" id="PRU10141"/>
    </source>
</evidence>
<comment type="caution">
    <text evidence="9">The sequence shown here is derived from an EMBL/GenBank/DDBJ whole genome shotgun (WGS) entry which is preliminary data.</text>
</comment>
<evidence type="ECO:0000256" key="1">
    <source>
        <dbReference type="ARBA" id="ARBA00012513"/>
    </source>
</evidence>
<evidence type="ECO:0000313" key="9">
    <source>
        <dbReference type="EMBL" id="PRP93505.1"/>
    </source>
</evidence>
<keyword evidence="5 9" id="KW-0418">Kinase</keyword>
<evidence type="ECO:0000256" key="4">
    <source>
        <dbReference type="ARBA" id="ARBA00022741"/>
    </source>
</evidence>
<evidence type="ECO:0000313" key="10">
    <source>
        <dbReference type="Proteomes" id="UP000238823"/>
    </source>
</evidence>
<accession>A0A2S9XKW5</accession>
<dbReference type="AlphaFoldDB" id="A0A2S9XKW5"/>
<dbReference type="CDD" id="cd14014">
    <property type="entry name" value="STKc_PknB_like"/>
    <property type="match status" value="1"/>
</dbReference>
<dbReference type="PROSITE" id="PS00108">
    <property type="entry name" value="PROTEIN_KINASE_ST"/>
    <property type="match status" value="1"/>
</dbReference>
<keyword evidence="4 7" id="KW-0547">Nucleotide-binding</keyword>
<organism evidence="9 10">
    <name type="scientific">Enhygromyxa salina</name>
    <dbReference type="NCBI Taxonomy" id="215803"/>
    <lineage>
        <taxon>Bacteria</taxon>
        <taxon>Pseudomonadati</taxon>
        <taxon>Myxococcota</taxon>
        <taxon>Polyangia</taxon>
        <taxon>Nannocystales</taxon>
        <taxon>Nannocystaceae</taxon>
        <taxon>Enhygromyxa</taxon>
    </lineage>
</organism>
<dbReference type="PROSITE" id="PS00107">
    <property type="entry name" value="PROTEIN_KINASE_ATP"/>
    <property type="match status" value="1"/>
</dbReference>
<dbReference type="InterPro" id="IPR011009">
    <property type="entry name" value="Kinase-like_dom_sf"/>
</dbReference>
<dbReference type="SUPFAM" id="SSF56112">
    <property type="entry name" value="Protein kinase-like (PK-like)"/>
    <property type="match status" value="1"/>
</dbReference>
<dbReference type="PANTHER" id="PTHR43289">
    <property type="entry name" value="MITOGEN-ACTIVATED PROTEIN KINASE KINASE KINASE 20-RELATED"/>
    <property type="match status" value="1"/>
</dbReference>
<protein>
    <recommendedName>
        <fullName evidence="1">non-specific serine/threonine protein kinase</fullName>
        <ecNumber evidence="1">2.7.11.1</ecNumber>
    </recommendedName>
</protein>
<evidence type="ECO:0000256" key="5">
    <source>
        <dbReference type="ARBA" id="ARBA00022777"/>
    </source>
</evidence>
<name>A0A2S9XKW5_9BACT</name>
<dbReference type="Gene3D" id="1.10.510.10">
    <property type="entry name" value="Transferase(Phosphotransferase) domain 1"/>
    <property type="match status" value="1"/>
</dbReference>
<evidence type="ECO:0000256" key="3">
    <source>
        <dbReference type="ARBA" id="ARBA00022679"/>
    </source>
</evidence>
<dbReference type="Pfam" id="PF00069">
    <property type="entry name" value="Pkinase"/>
    <property type="match status" value="1"/>
</dbReference>
<dbReference type="InterPro" id="IPR000719">
    <property type="entry name" value="Prot_kinase_dom"/>
</dbReference>